<gene>
    <name evidence="2" type="ORF">ARMGADRAFT_1077642</name>
</gene>
<evidence type="ECO:0000313" key="3">
    <source>
        <dbReference type="Proteomes" id="UP000217790"/>
    </source>
</evidence>
<dbReference type="Proteomes" id="UP000217790">
    <property type="component" value="Unassembled WGS sequence"/>
</dbReference>
<keyword evidence="3" id="KW-1185">Reference proteome</keyword>
<feature type="compositionally biased region" description="Polar residues" evidence="1">
    <location>
        <begin position="55"/>
        <end position="66"/>
    </location>
</feature>
<dbReference type="InParanoid" id="A0A2H3DLM5"/>
<evidence type="ECO:0000256" key="1">
    <source>
        <dbReference type="SAM" id="MobiDB-lite"/>
    </source>
</evidence>
<dbReference type="EMBL" id="KZ293651">
    <property type="protein sequence ID" value="PBK96131.1"/>
    <property type="molecule type" value="Genomic_DNA"/>
</dbReference>
<feature type="region of interest" description="Disordered" evidence="1">
    <location>
        <begin position="53"/>
        <end position="129"/>
    </location>
</feature>
<organism evidence="2 3">
    <name type="scientific">Armillaria gallica</name>
    <name type="common">Bulbous honey fungus</name>
    <name type="synonym">Armillaria bulbosa</name>
    <dbReference type="NCBI Taxonomy" id="47427"/>
    <lineage>
        <taxon>Eukaryota</taxon>
        <taxon>Fungi</taxon>
        <taxon>Dikarya</taxon>
        <taxon>Basidiomycota</taxon>
        <taxon>Agaricomycotina</taxon>
        <taxon>Agaricomycetes</taxon>
        <taxon>Agaricomycetidae</taxon>
        <taxon>Agaricales</taxon>
        <taxon>Marasmiineae</taxon>
        <taxon>Physalacriaceae</taxon>
        <taxon>Armillaria</taxon>
    </lineage>
</organism>
<reference evidence="3" key="1">
    <citation type="journal article" date="2017" name="Nat. Ecol. Evol.">
        <title>Genome expansion and lineage-specific genetic innovations in the forest pathogenic fungi Armillaria.</title>
        <authorList>
            <person name="Sipos G."/>
            <person name="Prasanna A.N."/>
            <person name="Walter M.C."/>
            <person name="O'Connor E."/>
            <person name="Balint B."/>
            <person name="Krizsan K."/>
            <person name="Kiss B."/>
            <person name="Hess J."/>
            <person name="Varga T."/>
            <person name="Slot J."/>
            <person name="Riley R."/>
            <person name="Boka B."/>
            <person name="Rigling D."/>
            <person name="Barry K."/>
            <person name="Lee J."/>
            <person name="Mihaltcheva S."/>
            <person name="LaButti K."/>
            <person name="Lipzen A."/>
            <person name="Waldron R."/>
            <person name="Moloney N.M."/>
            <person name="Sperisen C."/>
            <person name="Kredics L."/>
            <person name="Vagvoelgyi C."/>
            <person name="Patrignani A."/>
            <person name="Fitzpatrick D."/>
            <person name="Nagy I."/>
            <person name="Doyle S."/>
            <person name="Anderson J.B."/>
            <person name="Grigoriev I.V."/>
            <person name="Gueldener U."/>
            <person name="Muensterkoetter M."/>
            <person name="Nagy L.G."/>
        </authorList>
    </citation>
    <scope>NUCLEOTIDE SEQUENCE [LARGE SCALE GENOMIC DNA]</scope>
    <source>
        <strain evidence="3">Ar21-2</strain>
    </source>
</reference>
<protein>
    <submittedName>
        <fullName evidence="2">Uncharacterized protein</fullName>
    </submittedName>
</protein>
<dbReference type="OrthoDB" id="3043907at2759"/>
<feature type="compositionally biased region" description="Basic and acidic residues" evidence="1">
    <location>
        <begin position="10"/>
        <end position="23"/>
    </location>
</feature>
<sequence length="487" mass="53157">MPSTNNTASEKIKQVQSEKRSAEEMAIPVPRSKWNYADCCQVTILVIKHSEDDNLTNNTSASSDGMASSAIVDPSQPLKKLSVANDPVNGGDEWVNITPSNVAHNMPANGPTAVTLSDKENKPPGTNDGTIVAVLTSRTVPVTEGPAITDNVVQSVLANGTPTVTLSNKENKPPGTDASAVGTQGSSQIVTPQVPFPFFKQLLAGIKAIPVLPCMKELGVSYGNPDPCVITPFILADQFARNKEKAKHLLNFAFNAEGHNIQNLFSTLTRQYKYLVVNPKNDGRKIVYAKDNKDATFFVIRKVTFCNLASSEYNKEIDIQPMGWQWPHCVVVLAQILKFNDPIVGVYKEGITFSTYHKLGNSQKEPTIKKIPVDGIHHGPHNYSGMELGSSNLARVEEFGVDSFVLVAFTVRSYHTRNDSERVLLNVQFIIGLEDQLPRDVGDVTDEILSEFEDKTPIGVDDVTPMKLVSERFEPVDVTAIPGGPVM</sequence>
<feature type="region of interest" description="Disordered" evidence="1">
    <location>
        <begin position="164"/>
        <end position="183"/>
    </location>
</feature>
<accession>A0A2H3DLM5</accession>
<feature type="region of interest" description="Disordered" evidence="1">
    <location>
        <begin position="1"/>
        <end position="25"/>
    </location>
</feature>
<evidence type="ECO:0000313" key="2">
    <source>
        <dbReference type="EMBL" id="PBK96131.1"/>
    </source>
</evidence>
<proteinExistence type="predicted"/>
<dbReference type="AlphaFoldDB" id="A0A2H3DLM5"/>
<name>A0A2H3DLM5_ARMGA</name>